<dbReference type="Pfam" id="PF00122">
    <property type="entry name" value="E1-E2_ATPase"/>
    <property type="match status" value="1"/>
</dbReference>
<dbReference type="InterPro" id="IPR036163">
    <property type="entry name" value="HMA_dom_sf"/>
</dbReference>
<proteinExistence type="inferred from homology"/>
<keyword evidence="6 10" id="KW-0067">ATP-binding</keyword>
<dbReference type="EMBL" id="JAEHOC010000001">
    <property type="protein sequence ID" value="KAG2446299.1"/>
    <property type="molecule type" value="Genomic_DNA"/>
</dbReference>
<feature type="transmembrane region" description="Helical" evidence="10">
    <location>
        <begin position="531"/>
        <end position="554"/>
    </location>
</feature>
<dbReference type="SFLD" id="SFLDG00002">
    <property type="entry name" value="C1.7:_P-type_atpase_like"/>
    <property type="match status" value="1"/>
</dbReference>
<evidence type="ECO:0000313" key="13">
    <source>
        <dbReference type="Proteomes" id="UP000650467"/>
    </source>
</evidence>
<dbReference type="Gene3D" id="2.70.150.10">
    <property type="entry name" value="Calcium-transporting ATPase, cytoplasmic transduction domain A"/>
    <property type="match status" value="1"/>
</dbReference>
<dbReference type="SUPFAM" id="SSF81665">
    <property type="entry name" value="Calcium ATPase, transmembrane domain M"/>
    <property type="match status" value="1"/>
</dbReference>
<dbReference type="SUPFAM" id="SSF56784">
    <property type="entry name" value="HAD-like"/>
    <property type="match status" value="1"/>
</dbReference>
<dbReference type="NCBIfam" id="TIGR01525">
    <property type="entry name" value="ATPase-IB_hvy"/>
    <property type="match status" value="1"/>
</dbReference>
<dbReference type="InterPro" id="IPR001757">
    <property type="entry name" value="P_typ_ATPase"/>
</dbReference>
<dbReference type="PANTHER" id="PTHR43520:SF19">
    <property type="entry name" value="COPPER-TRANSPORTING ATPASE PAA2, CHLOROPLASTIC"/>
    <property type="match status" value="1"/>
</dbReference>
<feature type="domain" description="HMA" evidence="11">
    <location>
        <begin position="130"/>
        <end position="197"/>
    </location>
</feature>
<keyword evidence="7" id="KW-1278">Translocase</keyword>
<evidence type="ECO:0000256" key="10">
    <source>
        <dbReference type="RuleBase" id="RU362081"/>
    </source>
</evidence>
<evidence type="ECO:0000256" key="7">
    <source>
        <dbReference type="ARBA" id="ARBA00022967"/>
    </source>
</evidence>
<dbReference type="InterPro" id="IPR027256">
    <property type="entry name" value="P-typ_ATPase_IB"/>
</dbReference>
<accession>A0A835WFG5</accession>
<feature type="transmembrane region" description="Helical" evidence="10">
    <location>
        <begin position="607"/>
        <end position="630"/>
    </location>
</feature>
<comment type="caution">
    <text evidence="12">The sequence shown here is derived from an EMBL/GenBank/DDBJ whole genome shotgun (WGS) entry which is preliminary data.</text>
</comment>
<dbReference type="InterPro" id="IPR023214">
    <property type="entry name" value="HAD_sf"/>
</dbReference>
<dbReference type="InterPro" id="IPR036412">
    <property type="entry name" value="HAD-like_sf"/>
</dbReference>
<evidence type="ECO:0000256" key="1">
    <source>
        <dbReference type="ARBA" id="ARBA00004141"/>
    </source>
</evidence>
<dbReference type="Gene3D" id="3.40.50.1000">
    <property type="entry name" value="HAD superfamily/HAD-like"/>
    <property type="match status" value="1"/>
</dbReference>
<evidence type="ECO:0000256" key="3">
    <source>
        <dbReference type="ARBA" id="ARBA00022692"/>
    </source>
</evidence>
<dbReference type="SUPFAM" id="SSF55008">
    <property type="entry name" value="HMA, heavy metal-associated domain"/>
    <property type="match status" value="1"/>
</dbReference>
<dbReference type="CDD" id="cd00371">
    <property type="entry name" value="HMA"/>
    <property type="match status" value="1"/>
</dbReference>
<dbReference type="GO" id="GO:0016020">
    <property type="term" value="C:membrane"/>
    <property type="evidence" value="ECO:0007669"/>
    <property type="project" value="UniProtKB-SubCell"/>
</dbReference>
<dbReference type="PROSITE" id="PS01047">
    <property type="entry name" value="HMA_1"/>
    <property type="match status" value="1"/>
</dbReference>
<dbReference type="FunFam" id="2.70.150.10:FF:000002">
    <property type="entry name" value="Copper-transporting ATPase 1, putative"/>
    <property type="match status" value="1"/>
</dbReference>
<evidence type="ECO:0000256" key="5">
    <source>
        <dbReference type="ARBA" id="ARBA00022741"/>
    </source>
</evidence>
<evidence type="ECO:0000313" key="12">
    <source>
        <dbReference type="EMBL" id="KAG2446299.1"/>
    </source>
</evidence>
<dbReference type="SFLD" id="SFLDS00003">
    <property type="entry name" value="Haloacid_Dehalogenase"/>
    <property type="match status" value="1"/>
</dbReference>
<dbReference type="Pfam" id="PF00403">
    <property type="entry name" value="HMA"/>
    <property type="match status" value="1"/>
</dbReference>
<keyword evidence="5 10" id="KW-0547">Nucleotide-binding</keyword>
<reference evidence="12" key="1">
    <citation type="journal article" date="2020" name="bioRxiv">
        <title>Comparative genomics of Chlamydomonas.</title>
        <authorList>
            <person name="Craig R.J."/>
            <person name="Hasan A.R."/>
            <person name="Ness R.W."/>
            <person name="Keightley P.D."/>
        </authorList>
    </citation>
    <scope>NUCLEOTIDE SEQUENCE</scope>
    <source>
        <strain evidence="12">SAG 7.73</strain>
    </source>
</reference>
<dbReference type="AlphaFoldDB" id="A0A835WFG5"/>
<dbReference type="Gene3D" id="3.30.70.100">
    <property type="match status" value="1"/>
</dbReference>
<dbReference type="SUPFAM" id="SSF81653">
    <property type="entry name" value="Calcium ATPase, transduction domain A"/>
    <property type="match status" value="1"/>
</dbReference>
<dbReference type="InterPro" id="IPR017969">
    <property type="entry name" value="Heavy-metal-associated_CS"/>
</dbReference>
<dbReference type="PROSITE" id="PS50846">
    <property type="entry name" value="HMA_2"/>
    <property type="match status" value="1"/>
</dbReference>
<dbReference type="InterPro" id="IPR006121">
    <property type="entry name" value="HMA_dom"/>
</dbReference>
<dbReference type="OrthoDB" id="432719at2759"/>
<dbReference type="InterPro" id="IPR023298">
    <property type="entry name" value="ATPase_P-typ_TM_dom_sf"/>
</dbReference>
<evidence type="ECO:0000259" key="11">
    <source>
        <dbReference type="PROSITE" id="PS50846"/>
    </source>
</evidence>
<name>A0A835WFG5_CHLIN</name>
<protein>
    <recommendedName>
        <fullName evidence="11">HMA domain-containing protein</fullName>
    </recommendedName>
</protein>
<dbReference type="GO" id="GO:0043682">
    <property type="term" value="F:P-type divalent copper transporter activity"/>
    <property type="evidence" value="ECO:0007669"/>
    <property type="project" value="TreeGrafter"/>
</dbReference>
<dbReference type="GO" id="GO:0005507">
    <property type="term" value="F:copper ion binding"/>
    <property type="evidence" value="ECO:0007669"/>
    <property type="project" value="TreeGrafter"/>
</dbReference>
<dbReference type="InterPro" id="IPR018303">
    <property type="entry name" value="ATPase_P-typ_P_site"/>
</dbReference>
<dbReference type="PRINTS" id="PR00119">
    <property type="entry name" value="CATATPASE"/>
</dbReference>
<dbReference type="SFLD" id="SFLDF00027">
    <property type="entry name" value="p-type_atpase"/>
    <property type="match status" value="1"/>
</dbReference>
<feature type="transmembrane region" description="Helical" evidence="10">
    <location>
        <begin position="930"/>
        <end position="949"/>
    </location>
</feature>
<keyword evidence="3 10" id="KW-0812">Transmembrane</keyword>
<feature type="transmembrane region" description="Helical" evidence="10">
    <location>
        <begin position="955"/>
        <end position="973"/>
    </location>
</feature>
<evidence type="ECO:0000256" key="6">
    <source>
        <dbReference type="ARBA" id="ARBA00022840"/>
    </source>
</evidence>
<keyword evidence="8 10" id="KW-1133">Transmembrane helix</keyword>
<keyword evidence="13" id="KW-1185">Reference proteome</keyword>
<dbReference type="Proteomes" id="UP000650467">
    <property type="component" value="Unassembled WGS sequence"/>
</dbReference>
<dbReference type="Pfam" id="PF00702">
    <property type="entry name" value="Hydrolase"/>
    <property type="match status" value="1"/>
</dbReference>
<dbReference type="PROSITE" id="PS00154">
    <property type="entry name" value="ATPASE_E1_E2"/>
    <property type="match status" value="1"/>
</dbReference>
<sequence length="1017" mass="99968">MLGPLGARALTARTCAAARWSADAISSSGRWQRAGLSSLRTEAATSAQATTAVRSHHQTALAQGRVAWAQPALRPGRCGGGLLAPLPPLLLARTAGSGSALTVARAAATEAATKTDTATADAHAAPEAVHTVLFEVGDMKCGACSAAVKRMLLTRPEVASAAVNLMTETAAVQVRGDPEAAAPQLAAFITQRGFPMRLRAAGGAGAEDALEAAAVADRKRKDEARRSMWDLGVAWLLVAACCTHHAGHLLHAAGAHQLAHAPLLTALSDPRVSGALGAFALLGPGRRLLVDGFRALAAGNPNMNSLVGLGSAASFAVGLAGAAAGAGLISGPGAAALGALAADATFLEEPVMLLAFVLLGRALEARAKVQAASDLQSLARLIPATARLVLDPGAMPGKAPAPAAAAAAPGGVAAAAPAAPAVEYALVPTSSVRTGDILRVLPGEKVPVDGEVLEGEAAADESLLSGESALVAKGPGSRLTGGTVAYEGALTMRATATGAASTVAGIARLVSDAQAREAPVQRLADAVAGRFCFGVMAAAAATFLFWLGPGAAAWPHVLDGLGSWAELEASYHSHGAGAWGGGGGLYDAGEDLASTPLLLALRLAVDVLVVACPCALGLATPTAVLVASSLGARRGLLFRGGDVLERLAAVDTVVLDKTGTLTEGKLRVLGIQIQSSAGGVGGGEQEVLMLAAAVEAATRHPLADAVLAEARRRGLAAPPAAEAAATVAGRGVRARVDGRWVAVGRQEWALEAVSGGAASASGADVALTPPPPEASVAGASSVWVAVEGRGLVGRIWLRDTLRPDAVATVAALKAAGKQVHIMSGDDPATVAVVAAAAGVPAAAAAGGLTPADKLERVRGLQAAGRTVAMVGDGVNDAPALAAADVGVALKGGLDAAGEAAGLVLMGDRLGQLLEALELGSACLAKIRQNLVWALGYNVVGIPLAAGALLPTLGVALNPSAAAGMMAFSSVAVVSNSLMLRAGRGGGAEAGAGAEAGSGGWGGAGAGAGAGRGSGAAA</sequence>
<comment type="subcellular location">
    <subcellularLocation>
        <location evidence="1">Membrane</location>
        <topology evidence="1">Multi-pass membrane protein</topology>
    </subcellularLocation>
</comment>
<keyword evidence="4 10" id="KW-0479">Metal-binding</keyword>
<evidence type="ECO:0000256" key="9">
    <source>
        <dbReference type="ARBA" id="ARBA00023136"/>
    </source>
</evidence>
<dbReference type="NCBIfam" id="TIGR01494">
    <property type="entry name" value="ATPase_P-type"/>
    <property type="match status" value="1"/>
</dbReference>
<dbReference type="InterPro" id="IPR059000">
    <property type="entry name" value="ATPase_P-type_domA"/>
</dbReference>
<gene>
    <name evidence="12" type="ORF">HXX76_000887</name>
</gene>
<evidence type="ECO:0000256" key="4">
    <source>
        <dbReference type="ARBA" id="ARBA00022723"/>
    </source>
</evidence>
<dbReference type="InterPro" id="IPR008250">
    <property type="entry name" value="ATPase_P-typ_transduc_dom_A_sf"/>
</dbReference>
<evidence type="ECO:0000256" key="2">
    <source>
        <dbReference type="ARBA" id="ARBA00006024"/>
    </source>
</evidence>
<dbReference type="InterPro" id="IPR044492">
    <property type="entry name" value="P_typ_ATPase_HD_dom"/>
</dbReference>
<dbReference type="GO" id="GO:0055070">
    <property type="term" value="P:copper ion homeostasis"/>
    <property type="evidence" value="ECO:0007669"/>
    <property type="project" value="TreeGrafter"/>
</dbReference>
<keyword evidence="9 10" id="KW-0472">Membrane</keyword>
<dbReference type="PANTHER" id="PTHR43520">
    <property type="entry name" value="ATP7, ISOFORM B"/>
    <property type="match status" value="1"/>
</dbReference>
<dbReference type="GO" id="GO:0005524">
    <property type="term" value="F:ATP binding"/>
    <property type="evidence" value="ECO:0007669"/>
    <property type="project" value="UniProtKB-UniRule"/>
</dbReference>
<dbReference type="PROSITE" id="PS01229">
    <property type="entry name" value="COF_2"/>
    <property type="match status" value="1"/>
</dbReference>
<dbReference type="Gene3D" id="3.40.1110.10">
    <property type="entry name" value="Calcium-transporting ATPase, cytoplasmic domain N"/>
    <property type="match status" value="1"/>
</dbReference>
<organism evidence="12 13">
    <name type="scientific">Chlamydomonas incerta</name>
    <dbReference type="NCBI Taxonomy" id="51695"/>
    <lineage>
        <taxon>Eukaryota</taxon>
        <taxon>Viridiplantae</taxon>
        <taxon>Chlorophyta</taxon>
        <taxon>core chlorophytes</taxon>
        <taxon>Chlorophyceae</taxon>
        <taxon>CS clade</taxon>
        <taxon>Chlamydomonadales</taxon>
        <taxon>Chlamydomonadaceae</taxon>
        <taxon>Chlamydomonas</taxon>
    </lineage>
</organism>
<dbReference type="GO" id="GO:0016887">
    <property type="term" value="F:ATP hydrolysis activity"/>
    <property type="evidence" value="ECO:0007669"/>
    <property type="project" value="InterPro"/>
</dbReference>
<comment type="similarity">
    <text evidence="2 10">Belongs to the cation transport ATPase (P-type) (TC 3.A.3) family. Type IB subfamily.</text>
</comment>
<evidence type="ECO:0000256" key="8">
    <source>
        <dbReference type="ARBA" id="ARBA00022989"/>
    </source>
</evidence>
<dbReference type="InterPro" id="IPR023299">
    <property type="entry name" value="ATPase_P-typ_cyto_dom_N"/>
</dbReference>